<evidence type="ECO:0000259" key="5">
    <source>
        <dbReference type="Pfam" id="PF00149"/>
    </source>
</evidence>
<evidence type="ECO:0000259" key="7">
    <source>
        <dbReference type="Pfam" id="PF16656"/>
    </source>
</evidence>
<comment type="caution">
    <text evidence="8">The sequence shown here is derived from an EMBL/GenBank/DDBJ whole genome shotgun (WGS) entry which is preliminary data.</text>
</comment>
<keyword evidence="9" id="KW-1185">Reference proteome</keyword>
<reference evidence="8" key="1">
    <citation type="submission" date="2021-09" db="EMBL/GenBank/DDBJ databases">
        <authorList>
            <consortium name="AG Swart"/>
            <person name="Singh M."/>
            <person name="Singh A."/>
            <person name="Seah K."/>
            <person name="Emmerich C."/>
        </authorList>
    </citation>
    <scope>NUCLEOTIDE SEQUENCE</scope>
    <source>
        <strain evidence="8">ATCC30299</strain>
    </source>
</reference>
<dbReference type="InterPro" id="IPR015914">
    <property type="entry name" value="PAPs_N"/>
</dbReference>
<dbReference type="EMBL" id="CAJZBQ010000014">
    <property type="protein sequence ID" value="CAG9315527.1"/>
    <property type="molecule type" value="Genomic_DNA"/>
</dbReference>
<dbReference type="Pfam" id="PF14008">
    <property type="entry name" value="Metallophos_C"/>
    <property type="match status" value="1"/>
</dbReference>
<dbReference type="Gene3D" id="2.60.40.380">
    <property type="entry name" value="Purple acid phosphatase-like, N-terminal"/>
    <property type="match status" value="1"/>
</dbReference>
<name>A0AAU9IM40_9CILI</name>
<dbReference type="EC" id="3.1.3.2" evidence="3"/>
<dbReference type="InterPro" id="IPR008963">
    <property type="entry name" value="Purple_acid_Pase-like_N"/>
</dbReference>
<dbReference type="CDD" id="cd00839">
    <property type="entry name" value="MPP_PAPs"/>
    <property type="match status" value="1"/>
</dbReference>
<gene>
    <name evidence="8" type="ORF">BSTOLATCC_MIC14282</name>
</gene>
<dbReference type="Gene3D" id="3.60.21.10">
    <property type="match status" value="1"/>
</dbReference>
<evidence type="ECO:0000256" key="2">
    <source>
        <dbReference type="ARBA" id="ARBA00023180"/>
    </source>
</evidence>
<dbReference type="SUPFAM" id="SSF49363">
    <property type="entry name" value="Purple acid phosphatase, N-terminal domain"/>
    <property type="match status" value="1"/>
</dbReference>
<evidence type="ECO:0000256" key="1">
    <source>
        <dbReference type="ARBA" id="ARBA00022729"/>
    </source>
</evidence>
<dbReference type="PANTHER" id="PTHR45867">
    <property type="entry name" value="PURPLE ACID PHOSPHATASE"/>
    <property type="match status" value="1"/>
</dbReference>
<comment type="catalytic activity">
    <reaction evidence="3">
        <text>a phosphate monoester + H2O = an alcohol + phosphate</text>
        <dbReference type="Rhea" id="RHEA:15017"/>
        <dbReference type="ChEBI" id="CHEBI:15377"/>
        <dbReference type="ChEBI" id="CHEBI:30879"/>
        <dbReference type="ChEBI" id="CHEBI:43474"/>
        <dbReference type="ChEBI" id="CHEBI:67140"/>
        <dbReference type="EC" id="3.1.3.2"/>
    </reaction>
</comment>
<evidence type="ECO:0000313" key="9">
    <source>
        <dbReference type="Proteomes" id="UP001162131"/>
    </source>
</evidence>
<feature type="domain" description="Calcineurin-like phosphoesterase" evidence="5">
    <location>
        <begin position="172"/>
        <end position="351"/>
    </location>
</feature>
<keyword evidence="2" id="KW-0325">Glycoprotein</keyword>
<keyword evidence="4" id="KW-1133">Transmembrane helix</keyword>
<accession>A0AAU9IM40</accession>
<dbReference type="GO" id="GO:0003993">
    <property type="term" value="F:acid phosphatase activity"/>
    <property type="evidence" value="ECO:0007669"/>
    <property type="project" value="UniProtKB-EC"/>
</dbReference>
<protein>
    <recommendedName>
        <fullName evidence="3">Purple acid phosphatase</fullName>
        <ecNumber evidence="3">3.1.3.2</ecNumber>
    </recommendedName>
</protein>
<feature type="domain" description="Purple acid phosphatase N-terminal" evidence="7">
    <location>
        <begin position="43"/>
        <end position="134"/>
    </location>
</feature>
<proteinExistence type="inferred from homology"/>
<dbReference type="AlphaFoldDB" id="A0AAU9IM40"/>
<dbReference type="SUPFAM" id="SSF56300">
    <property type="entry name" value="Metallo-dependent phosphatases"/>
    <property type="match status" value="1"/>
</dbReference>
<feature type="domain" description="Purple acid phosphatase C-terminal" evidence="6">
    <location>
        <begin position="376"/>
        <end position="430"/>
    </location>
</feature>
<dbReference type="InterPro" id="IPR029052">
    <property type="entry name" value="Metallo-depent_PP-like"/>
</dbReference>
<dbReference type="Pfam" id="PF16656">
    <property type="entry name" value="Pur_ac_phosph_N"/>
    <property type="match status" value="1"/>
</dbReference>
<dbReference type="InterPro" id="IPR025733">
    <property type="entry name" value="PAPs_C"/>
</dbReference>
<dbReference type="InterPro" id="IPR004843">
    <property type="entry name" value="Calcineurin-like_PHP"/>
</dbReference>
<comment type="similarity">
    <text evidence="3">Belongs to the metallophosphoesterase superfamily. Purple acid phosphatase family.</text>
</comment>
<evidence type="ECO:0000256" key="4">
    <source>
        <dbReference type="SAM" id="Phobius"/>
    </source>
</evidence>
<keyword evidence="1" id="KW-0732">Signal</keyword>
<dbReference type="Proteomes" id="UP001162131">
    <property type="component" value="Unassembled WGS sequence"/>
</dbReference>
<feature type="transmembrane region" description="Helical" evidence="4">
    <location>
        <begin position="5"/>
        <end position="25"/>
    </location>
</feature>
<dbReference type="InterPro" id="IPR041792">
    <property type="entry name" value="MPP_PAP"/>
</dbReference>
<dbReference type="Pfam" id="PF00149">
    <property type="entry name" value="Metallophos"/>
    <property type="match status" value="1"/>
</dbReference>
<keyword evidence="4" id="KW-0472">Membrane</keyword>
<sequence length="460" mass="53410">MDKKFALLIGFIALFFINIIFIIYYTDAPKINFNLLSRTKKIEQVHIALGSTENSMNIMWVMKDDPENCWVDIEGIKVNFTMKSPLEYFGNTGKHYKRFFYTAIINDLIPGHHYSYQVICIYQETLTYSAKFVFKGPPDKDSKITAISFGDFQTNSYPDPADNYSKSKRANILSHLLQESKSLDWYDLLLHSGDISYDLWSYNGLMADHYMQSIEYFAARFPYMTVPGNHESYTNFTHYKALFKPIGEGLYYSFNLGQAHFLMIDSESFVGRFHTQKMLDDQMDFIKSDLENNQQRWTVIISHRPIYCSPNPDCRVCMSACTQYCHVLSKYLEDLLIEYHVDLYIAGDVHLYERTLPVYKNETMQYGKNIFENPPAPIYIVNGVGGSFDREDDPSRATEEPMVWSVSIDECLGYGKLIIHNATHLQWTQYGIGKTLSDPPDFVESAKPRKIDEFFIIKNK</sequence>
<evidence type="ECO:0000259" key="6">
    <source>
        <dbReference type="Pfam" id="PF14008"/>
    </source>
</evidence>
<evidence type="ECO:0000313" key="8">
    <source>
        <dbReference type="EMBL" id="CAG9315527.1"/>
    </source>
</evidence>
<keyword evidence="4" id="KW-0812">Transmembrane</keyword>
<organism evidence="8 9">
    <name type="scientific">Blepharisma stoltei</name>
    <dbReference type="NCBI Taxonomy" id="1481888"/>
    <lineage>
        <taxon>Eukaryota</taxon>
        <taxon>Sar</taxon>
        <taxon>Alveolata</taxon>
        <taxon>Ciliophora</taxon>
        <taxon>Postciliodesmatophora</taxon>
        <taxon>Heterotrichea</taxon>
        <taxon>Heterotrichida</taxon>
        <taxon>Blepharismidae</taxon>
        <taxon>Blepharisma</taxon>
    </lineage>
</organism>
<keyword evidence="3" id="KW-0378">Hydrolase</keyword>
<dbReference type="GO" id="GO:0046872">
    <property type="term" value="F:metal ion binding"/>
    <property type="evidence" value="ECO:0007669"/>
    <property type="project" value="InterPro"/>
</dbReference>
<evidence type="ECO:0000256" key="3">
    <source>
        <dbReference type="RuleBase" id="RU361203"/>
    </source>
</evidence>